<gene>
    <name evidence="1" type="ORF">C3E79_10150</name>
</gene>
<accession>A0A2S0WG95</accession>
<proteinExistence type="predicted"/>
<evidence type="ECO:0000313" key="2">
    <source>
        <dbReference type="Proteomes" id="UP000244754"/>
    </source>
</evidence>
<dbReference type="EMBL" id="CP026948">
    <property type="protein sequence ID" value="AWB84789.1"/>
    <property type="molecule type" value="Genomic_DNA"/>
</dbReference>
<reference evidence="2" key="1">
    <citation type="submission" date="2018-01" db="EMBL/GenBank/DDBJ databases">
        <authorList>
            <person name="Li J."/>
        </authorList>
    </citation>
    <scope>NUCLEOTIDE SEQUENCE [LARGE SCALE GENOMIC DNA]</scope>
    <source>
        <strain evidence="2">2184</strain>
    </source>
</reference>
<name>A0A2S0WG95_9CORY</name>
<evidence type="ECO:0000313" key="1">
    <source>
        <dbReference type="EMBL" id="AWB84789.1"/>
    </source>
</evidence>
<dbReference type="Proteomes" id="UP000244754">
    <property type="component" value="Chromosome"/>
</dbReference>
<keyword evidence="2" id="KW-1185">Reference proteome</keyword>
<protein>
    <submittedName>
        <fullName evidence="1">Uncharacterized protein</fullName>
    </submittedName>
</protein>
<dbReference type="KEGG" id="clia:C3E79_10150"/>
<dbReference type="AlphaFoldDB" id="A0A2S0WG95"/>
<sequence length="90" mass="10272">MNVWEAVRRKALEVRARIDMGRFDVDAIYPIVMQRGNYVVDMGNERSAWYDVTPVVNDDVTVTMLSGGYVIGFVREFDNIGMFTGESVQM</sequence>
<organism evidence="1 2">
    <name type="scientific">Corynebacterium liangguodongii</name>
    <dbReference type="NCBI Taxonomy" id="2079535"/>
    <lineage>
        <taxon>Bacteria</taxon>
        <taxon>Bacillati</taxon>
        <taxon>Actinomycetota</taxon>
        <taxon>Actinomycetes</taxon>
        <taxon>Mycobacteriales</taxon>
        <taxon>Corynebacteriaceae</taxon>
        <taxon>Corynebacterium</taxon>
    </lineage>
</organism>